<feature type="compositionally biased region" description="Low complexity" evidence="1">
    <location>
        <begin position="118"/>
        <end position="127"/>
    </location>
</feature>
<keyword evidence="3" id="KW-1185">Reference proteome</keyword>
<sequence length="327" mass="34560">MSPVAGNSAEPGGSPEWAREPGPPEPAESGQPKEGAGWAEWTEPAEPAEEERALRALQVPAVPRLVAPTERMERIRGRVLRRRRRRRAVWGATATAAALGGLLPQVLPADDPPPRYAPPAAGAGTPQPREDEARLPELSDLTLRVPEGWSTRTVRTDSPEGSYVGYVASLALKPSPEPCPTGADGTCTTPPRELPRRGTLITLRLLYGSEKFSGPERTDPGLQARDVGKPCVVAGGTEELWAVRRPAGAAEGVQVLATVCLATPANRDVAEVRTVLGSMRFESGTQPGSRPDVPSGSRPEVPSGSPPDVLSGIEQNVQVSGSEWGGR</sequence>
<feature type="compositionally biased region" description="Low complexity" evidence="1">
    <location>
        <begin position="34"/>
        <end position="45"/>
    </location>
</feature>
<protein>
    <recommendedName>
        <fullName evidence="4">Serine/arginine repetitive matrix protein 2</fullName>
    </recommendedName>
</protein>
<reference evidence="3" key="1">
    <citation type="journal article" date="2019" name="Int. J. Syst. Evol. Microbiol.">
        <title>The Global Catalogue of Microorganisms (GCM) 10K type strain sequencing project: providing services to taxonomists for standard genome sequencing and annotation.</title>
        <authorList>
            <consortium name="The Broad Institute Genomics Platform"/>
            <consortium name="The Broad Institute Genome Sequencing Center for Infectious Disease"/>
            <person name="Wu L."/>
            <person name="Ma J."/>
        </authorList>
    </citation>
    <scope>NUCLEOTIDE SEQUENCE [LARGE SCALE GENOMIC DNA]</scope>
    <source>
        <strain evidence="3">JCM 15481</strain>
    </source>
</reference>
<proteinExistence type="predicted"/>
<feature type="region of interest" description="Disordered" evidence="1">
    <location>
        <begin position="103"/>
        <end position="132"/>
    </location>
</feature>
<feature type="region of interest" description="Disordered" evidence="1">
    <location>
        <begin position="279"/>
        <end position="327"/>
    </location>
</feature>
<comment type="caution">
    <text evidence="2">The sequence shown here is derived from an EMBL/GenBank/DDBJ whole genome shotgun (WGS) entry which is preliminary data.</text>
</comment>
<evidence type="ECO:0000256" key="1">
    <source>
        <dbReference type="SAM" id="MobiDB-lite"/>
    </source>
</evidence>
<evidence type="ECO:0000313" key="2">
    <source>
        <dbReference type="EMBL" id="GAA2115959.1"/>
    </source>
</evidence>
<dbReference type="Proteomes" id="UP001500443">
    <property type="component" value="Unassembled WGS sequence"/>
</dbReference>
<organism evidence="2 3">
    <name type="scientific">Streptomyces synnematoformans</name>
    <dbReference type="NCBI Taxonomy" id="415721"/>
    <lineage>
        <taxon>Bacteria</taxon>
        <taxon>Bacillati</taxon>
        <taxon>Actinomycetota</taxon>
        <taxon>Actinomycetes</taxon>
        <taxon>Kitasatosporales</taxon>
        <taxon>Streptomycetaceae</taxon>
        <taxon>Streptomyces</taxon>
    </lineage>
</organism>
<evidence type="ECO:0000313" key="3">
    <source>
        <dbReference type="Proteomes" id="UP001500443"/>
    </source>
</evidence>
<name>A0ABP5JC77_9ACTN</name>
<accession>A0ABP5JC77</accession>
<dbReference type="EMBL" id="BAAAPF010000029">
    <property type="protein sequence ID" value="GAA2115959.1"/>
    <property type="molecule type" value="Genomic_DNA"/>
</dbReference>
<gene>
    <name evidence="2" type="ORF">GCM10009802_16180</name>
</gene>
<evidence type="ECO:0008006" key="4">
    <source>
        <dbReference type="Google" id="ProtNLM"/>
    </source>
</evidence>
<feature type="region of interest" description="Disordered" evidence="1">
    <location>
        <begin position="1"/>
        <end position="55"/>
    </location>
</feature>